<reference evidence="2 3" key="1">
    <citation type="submission" date="2014-11" db="EMBL/GenBank/DDBJ databases">
        <authorList>
            <person name="Wibberg Daniel"/>
        </authorList>
    </citation>
    <scope>NUCLEOTIDE SEQUENCE [LARGE SCALE GENOMIC DNA]</scope>
    <source>
        <strain evidence="2">Rhizoctonia solani AG1-IB 7/3/14</strain>
    </source>
</reference>
<dbReference type="Proteomes" id="UP000059188">
    <property type="component" value="Unassembled WGS sequence"/>
</dbReference>
<dbReference type="EMBL" id="LN679148">
    <property type="protein sequence ID" value="CEL60563.1"/>
    <property type="molecule type" value="Genomic_DNA"/>
</dbReference>
<feature type="region of interest" description="Disordered" evidence="1">
    <location>
        <begin position="1"/>
        <end position="40"/>
    </location>
</feature>
<keyword evidence="3" id="KW-1185">Reference proteome</keyword>
<evidence type="ECO:0000313" key="3">
    <source>
        <dbReference type="Proteomes" id="UP000059188"/>
    </source>
</evidence>
<feature type="region of interest" description="Disordered" evidence="1">
    <location>
        <begin position="170"/>
        <end position="191"/>
    </location>
</feature>
<protein>
    <submittedName>
        <fullName evidence="2">Uncharacterized protein</fullName>
    </submittedName>
</protein>
<organism evidence="2 3">
    <name type="scientific">Thanatephorus cucumeris (strain AG1-IB / isolate 7/3/14)</name>
    <name type="common">Lettuce bottom rot fungus</name>
    <name type="synonym">Rhizoctonia solani</name>
    <dbReference type="NCBI Taxonomy" id="1108050"/>
    <lineage>
        <taxon>Eukaryota</taxon>
        <taxon>Fungi</taxon>
        <taxon>Dikarya</taxon>
        <taxon>Basidiomycota</taxon>
        <taxon>Agaricomycotina</taxon>
        <taxon>Agaricomycetes</taxon>
        <taxon>Cantharellales</taxon>
        <taxon>Ceratobasidiaceae</taxon>
        <taxon>Rhizoctonia</taxon>
        <taxon>Rhizoctonia solani AG-1</taxon>
    </lineage>
</organism>
<evidence type="ECO:0000256" key="1">
    <source>
        <dbReference type="SAM" id="MobiDB-lite"/>
    </source>
</evidence>
<gene>
    <name evidence="2" type="ORF">RSOLAG1IB_09745</name>
</gene>
<proteinExistence type="predicted"/>
<feature type="compositionally biased region" description="Polar residues" evidence="1">
    <location>
        <begin position="246"/>
        <end position="258"/>
    </location>
</feature>
<dbReference type="OrthoDB" id="3270591at2759"/>
<evidence type="ECO:0000313" key="2">
    <source>
        <dbReference type="EMBL" id="CEL60563.1"/>
    </source>
</evidence>
<sequence>MGSSPGSEIFEESHQHALTAALEDSDSERSHTPTPVGSSLAWSLSNTELSTQQIINEDEKLQARNTHKDILSDLTDITKAAQCQIPDNKSTIDLLSDILETFRSNVSEVGNASPGMSQYKVNMSRAMIDVCERYSQTFHQIAHDNEQLYDDPGATDYPQADKEMDDWTRPRATDDWGNAFEGPNPSSSSPDTQLILQAMKGFSDTVKALAERVELIETCGRSNPDSLPKPQANHHNHPTPAPPQSTTPVQPGNTTQPKKTMAQAIKEGKPSQAKPTNPVKPATPVSNGTEASAVRFIFRFIHGAPDEVKKRLSSLDVSRRLKGVFNDRMGLNKCRVLEAKWNLRGNLILIFPAHSNSSAIGQMEQEIRNALGLHSGCVFTRDTKWSKVIIPGVPTGISEWNDDQLITKEELMEEVRKHKATEKLIITQNPDWTIRPENINSPYGSIAFAFEDPDGSKLAQVLQEKFSLFGCVLRARAWSNKPILQSCDRCISYGHQQNSLFYNSYYSTLQKHM</sequence>
<feature type="region of interest" description="Disordered" evidence="1">
    <location>
        <begin position="220"/>
        <end position="286"/>
    </location>
</feature>
<dbReference type="AlphaFoldDB" id="A0A0B7FWI5"/>
<name>A0A0B7FWI5_THACB</name>
<accession>A0A0B7FWI5</accession>